<sequence>MAAIWSEAGRLRREGREKGELDIHATEIGVVVEQQLYSKTGRGIGKTEFAMGAEPQILSDDNHGPLGTASTPLSTRLDDMAQEADLPPVEAGAAQARDAASEAKKKVKGIMKEERGRITSFEKSVEDKAALEKQRSGWQSAAFDF</sequence>
<dbReference type="AlphaFoldDB" id="A0A9P6C3A5"/>
<feature type="compositionally biased region" description="Basic and acidic residues" evidence="1">
    <location>
        <begin position="99"/>
        <end position="109"/>
    </location>
</feature>
<evidence type="ECO:0000313" key="3">
    <source>
        <dbReference type="Proteomes" id="UP000807342"/>
    </source>
</evidence>
<proteinExistence type="predicted"/>
<evidence type="ECO:0000313" key="2">
    <source>
        <dbReference type="EMBL" id="KAF9447098.1"/>
    </source>
</evidence>
<evidence type="ECO:0000256" key="1">
    <source>
        <dbReference type="SAM" id="MobiDB-lite"/>
    </source>
</evidence>
<keyword evidence="3" id="KW-1185">Reference proteome</keyword>
<gene>
    <name evidence="2" type="ORF">P691DRAFT_803008</name>
</gene>
<reference evidence="2" key="1">
    <citation type="submission" date="2020-11" db="EMBL/GenBank/DDBJ databases">
        <authorList>
            <consortium name="DOE Joint Genome Institute"/>
            <person name="Ahrendt S."/>
            <person name="Riley R."/>
            <person name="Andreopoulos W."/>
            <person name="Labutti K."/>
            <person name="Pangilinan J."/>
            <person name="Ruiz-Duenas F.J."/>
            <person name="Barrasa J.M."/>
            <person name="Sanchez-Garcia M."/>
            <person name="Camarero S."/>
            <person name="Miyauchi S."/>
            <person name="Serrano A."/>
            <person name="Linde D."/>
            <person name="Babiker R."/>
            <person name="Drula E."/>
            <person name="Ayuso-Fernandez I."/>
            <person name="Pacheco R."/>
            <person name="Padilla G."/>
            <person name="Ferreira P."/>
            <person name="Barriuso J."/>
            <person name="Kellner H."/>
            <person name="Castanera R."/>
            <person name="Alfaro M."/>
            <person name="Ramirez L."/>
            <person name="Pisabarro A.G."/>
            <person name="Kuo A."/>
            <person name="Tritt A."/>
            <person name="Lipzen A."/>
            <person name="He G."/>
            <person name="Yan M."/>
            <person name="Ng V."/>
            <person name="Cullen D."/>
            <person name="Martin F."/>
            <person name="Rosso M.-N."/>
            <person name="Henrissat B."/>
            <person name="Hibbett D."/>
            <person name="Martinez A.T."/>
            <person name="Grigoriev I.V."/>
        </authorList>
    </citation>
    <scope>NUCLEOTIDE SEQUENCE</scope>
    <source>
        <strain evidence="2">MF-IS2</strain>
    </source>
</reference>
<dbReference type="Proteomes" id="UP000807342">
    <property type="component" value="Unassembled WGS sequence"/>
</dbReference>
<comment type="caution">
    <text evidence="2">The sequence shown here is derived from an EMBL/GenBank/DDBJ whole genome shotgun (WGS) entry which is preliminary data.</text>
</comment>
<name>A0A9P6C3A5_9AGAR</name>
<dbReference type="EMBL" id="MU151216">
    <property type="protein sequence ID" value="KAF9447098.1"/>
    <property type="molecule type" value="Genomic_DNA"/>
</dbReference>
<accession>A0A9P6C3A5</accession>
<feature type="region of interest" description="Disordered" evidence="1">
    <location>
        <begin position="89"/>
        <end position="109"/>
    </location>
</feature>
<dbReference type="OrthoDB" id="19394at2759"/>
<protein>
    <submittedName>
        <fullName evidence="2">Uncharacterized protein</fullName>
    </submittedName>
</protein>
<organism evidence="2 3">
    <name type="scientific">Macrolepiota fuliginosa MF-IS2</name>
    <dbReference type="NCBI Taxonomy" id="1400762"/>
    <lineage>
        <taxon>Eukaryota</taxon>
        <taxon>Fungi</taxon>
        <taxon>Dikarya</taxon>
        <taxon>Basidiomycota</taxon>
        <taxon>Agaricomycotina</taxon>
        <taxon>Agaricomycetes</taxon>
        <taxon>Agaricomycetidae</taxon>
        <taxon>Agaricales</taxon>
        <taxon>Agaricineae</taxon>
        <taxon>Agaricaceae</taxon>
        <taxon>Macrolepiota</taxon>
    </lineage>
</organism>